<reference evidence="1 2" key="1">
    <citation type="submission" date="2020-08" db="EMBL/GenBank/DDBJ databases">
        <title>Sequencing the genomes of 1000 actinobacteria strains.</title>
        <authorList>
            <person name="Klenk H.-P."/>
        </authorList>
    </citation>
    <scope>NUCLEOTIDE SEQUENCE [LARGE SCALE GENOMIC DNA]</scope>
    <source>
        <strain evidence="1 2">DSM 43675</strain>
    </source>
</reference>
<gene>
    <name evidence="1" type="ORF">BKA00_002418</name>
</gene>
<evidence type="ECO:0000313" key="2">
    <source>
        <dbReference type="Proteomes" id="UP000546324"/>
    </source>
</evidence>
<name>A0A7X0FXT2_9ACTN</name>
<proteinExistence type="predicted"/>
<evidence type="ECO:0000313" key="1">
    <source>
        <dbReference type="EMBL" id="MBB6395504.1"/>
    </source>
</evidence>
<sequence>MSRLIDRALERIVPKATGSACSGTYFCNAQGHPGYWYRFCCVDTGCSWTKVRSSC</sequence>
<accession>A0A7X0FXT2</accession>
<dbReference type="Proteomes" id="UP000546324">
    <property type="component" value="Unassembled WGS sequence"/>
</dbReference>
<dbReference type="RefSeq" id="WP_185024997.1">
    <property type="nucleotide sequence ID" value="NZ_JACHMQ010000001.1"/>
</dbReference>
<protein>
    <submittedName>
        <fullName evidence="1">Uncharacterized protein</fullName>
    </submittedName>
</protein>
<keyword evidence="2" id="KW-1185">Reference proteome</keyword>
<dbReference type="EMBL" id="JACHMQ010000001">
    <property type="protein sequence ID" value="MBB6395504.1"/>
    <property type="molecule type" value="Genomic_DNA"/>
</dbReference>
<organism evidence="1 2">
    <name type="scientific">Actinomadura coerulea</name>
    <dbReference type="NCBI Taxonomy" id="46159"/>
    <lineage>
        <taxon>Bacteria</taxon>
        <taxon>Bacillati</taxon>
        <taxon>Actinomycetota</taxon>
        <taxon>Actinomycetes</taxon>
        <taxon>Streptosporangiales</taxon>
        <taxon>Thermomonosporaceae</taxon>
        <taxon>Actinomadura</taxon>
    </lineage>
</organism>
<comment type="caution">
    <text evidence="1">The sequence shown here is derived from an EMBL/GenBank/DDBJ whole genome shotgun (WGS) entry which is preliminary data.</text>
</comment>
<dbReference type="AlphaFoldDB" id="A0A7X0FXT2"/>